<gene>
    <name evidence="2" type="primary">Contig18634.g19802</name>
    <name evidence="2" type="ORF">STYLEM_10596</name>
</gene>
<evidence type="ECO:0000313" key="2">
    <source>
        <dbReference type="EMBL" id="CDW81577.1"/>
    </source>
</evidence>
<keyword evidence="3" id="KW-1185">Reference proteome</keyword>
<dbReference type="Proteomes" id="UP000039865">
    <property type="component" value="Unassembled WGS sequence"/>
</dbReference>
<accession>A0A078AJA4</accession>
<protein>
    <submittedName>
        <fullName evidence="2">Uncharacterized protein</fullName>
    </submittedName>
</protein>
<sequence length="554" mass="66867">MVEMSKSDYSEPFLEGQEQSQVEDSMISKEILPKDYQWILEKFKEVDYSNLESRVKKLPFYLEKNKNIKIEQLIILPHRNLILGHYSYDHLHDEYYIDFIDLNSFKTVKTIELFKCCEKSKIFHQVFNDVDYIFYQEKYQSIFLVKLDDIDNREEKHLIEIKFDDNWQFFKANILDEFTIQMTSGVHFIILKLNDKSLNQLSSDQKLKFELKYIKEQVYMKQNQNISNQLFFKDKSQSFYQLKQEDHIESPTYFFDDAKIKNHYVMRDLSRTYFLDIETLLIQKQFDKKYYVVKYLDLYEYLMDEDFNLYKYDNSDKIVLKKVQSLYQSSLKKMYKLVASPNSIVFVFKDEAEFFIKDLDTNYSALAFDSRTFQLIDHAQIQITNDYNTLGIDIENSKLYYKSQNDLFISYVNFGTNYSKYHQIVPVINQDKHICKNDFIYFRDCYLMIKSQQDEIAVIQDLNTGIKKELPIQFGDNFFSYVQNDQDILNDKNFNEIIQSKYIDQNKYETVENICSEDILIKKFEYEIYLNGNRQVIWDEFRNQSGEEYGYPDE</sequence>
<dbReference type="EMBL" id="CCKQ01010070">
    <property type="protein sequence ID" value="CDW81577.1"/>
    <property type="molecule type" value="Genomic_DNA"/>
</dbReference>
<dbReference type="InParanoid" id="A0A078AJA4"/>
<reference evidence="2 3" key="1">
    <citation type="submission" date="2014-06" db="EMBL/GenBank/DDBJ databases">
        <authorList>
            <person name="Swart Estienne"/>
        </authorList>
    </citation>
    <scope>NUCLEOTIDE SEQUENCE [LARGE SCALE GENOMIC DNA]</scope>
    <source>
        <strain evidence="2 3">130c</strain>
    </source>
</reference>
<name>A0A078AJA4_STYLE</name>
<evidence type="ECO:0000313" key="3">
    <source>
        <dbReference type="Proteomes" id="UP000039865"/>
    </source>
</evidence>
<dbReference type="AlphaFoldDB" id="A0A078AJA4"/>
<proteinExistence type="predicted"/>
<evidence type="ECO:0000256" key="1">
    <source>
        <dbReference type="SAM" id="MobiDB-lite"/>
    </source>
</evidence>
<organism evidence="2 3">
    <name type="scientific">Stylonychia lemnae</name>
    <name type="common">Ciliate</name>
    <dbReference type="NCBI Taxonomy" id="5949"/>
    <lineage>
        <taxon>Eukaryota</taxon>
        <taxon>Sar</taxon>
        <taxon>Alveolata</taxon>
        <taxon>Ciliophora</taxon>
        <taxon>Intramacronucleata</taxon>
        <taxon>Spirotrichea</taxon>
        <taxon>Stichotrichia</taxon>
        <taxon>Sporadotrichida</taxon>
        <taxon>Oxytrichidae</taxon>
        <taxon>Stylonychinae</taxon>
        <taxon>Stylonychia</taxon>
    </lineage>
</organism>
<feature type="region of interest" description="Disordered" evidence="1">
    <location>
        <begin position="1"/>
        <end position="20"/>
    </location>
</feature>